<evidence type="ECO:0000256" key="7">
    <source>
        <dbReference type="ARBA" id="ARBA00023136"/>
    </source>
</evidence>
<keyword evidence="5 12" id="KW-1133">Transmembrane helix</keyword>
<dbReference type="Gene3D" id="3.40.190.10">
    <property type="entry name" value="Periplasmic binding protein-like II"/>
    <property type="match status" value="1"/>
</dbReference>
<feature type="transmembrane region" description="Helical" evidence="12">
    <location>
        <begin position="447"/>
        <end position="466"/>
    </location>
</feature>
<dbReference type="PANTHER" id="PTHR42643:SF24">
    <property type="entry name" value="IONOTROPIC RECEPTOR 60A"/>
    <property type="match status" value="1"/>
</dbReference>
<dbReference type="InterPro" id="IPR019594">
    <property type="entry name" value="Glu/Gly-bd"/>
</dbReference>
<gene>
    <name evidence="14" type="ORF">B7P43_G02869</name>
</gene>
<dbReference type="PANTHER" id="PTHR42643">
    <property type="entry name" value="IONOTROPIC RECEPTOR 20A-RELATED"/>
    <property type="match status" value="1"/>
</dbReference>
<keyword evidence="11" id="KW-0407">Ion channel</keyword>
<evidence type="ECO:0000256" key="1">
    <source>
        <dbReference type="ARBA" id="ARBA00004651"/>
    </source>
</evidence>
<dbReference type="EMBL" id="NEVH01014836">
    <property type="protein sequence ID" value="PNF27559.1"/>
    <property type="molecule type" value="Genomic_DNA"/>
</dbReference>
<keyword evidence="9" id="KW-0325">Glycoprotein</keyword>
<dbReference type="InterPro" id="IPR052192">
    <property type="entry name" value="Insect_Ionotropic_Sensory_Rcpt"/>
</dbReference>
<dbReference type="OrthoDB" id="8182981at2759"/>
<dbReference type="SUPFAM" id="SSF53850">
    <property type="entry name" value="Periplasmic binding protein-like II"/>
    <property type="match status" value="1"/>
</dbReference>
<evidence type="ECO:0000259" key="13">
    <source>
        <dbReference type="Pfam" id="PF10613"/>
    </source>
</evidence>
<name>A0A2J7QG46_9NEOP</name>
<organism evidence="14 15">
    <name type="scientific">Cryptotermes secundus</name>
    <dbReference type="NCBI Taxonomy" id="105785"/>
    <lineage>
        <taxon>Eukaryota</taxon>
        <taxon>Metazoa</taxon>
        <taxon>Ecdysozoa</taxon>
        <taxon>Arthropoda</taxon>
        <taxon>Hexapoda</taxon>
        <taxon>Insecta</taxon>
        <taxon>Pterygota</taxon>
        <taxon>Neoptera</taxon>
        <taxon>Polyneoptera</taxon>
        <taxon>Dictyoptera</taxon>
        <taxon>Blattodea</taxon>
        <taxon>Blattoidea</taxon>
        <taxon>Termitoidae</taxon>
        <taxon>Kalotermitidae</taxon>
        <taxon>Cryptotermitinae</taxon>
        <taxon>Cryptotermes</taxon>
    </lineage>
</organism>
<keyword evidence="8" id="KW-0675">Receptor</keyword>
<evidence type="ECO:0000256" key="11">
    <source>
        <dbReference type="ARBA" id="ARBA00023303"/>
    </source>
</evidence>
<dbReference type="AlphaFoldDB" id="A0A2J7QG46"/>
<keyword evidence="3" id="KW-1003">Cell membrane</keyword>
<keyword evidence="15" id="KW-1185">Reference proteome</keyword>
<dbReference type="Proteomes" id="UP000235965">
    <property type="component" value="Unassembled WGS sequence"/>
</dbReference>
<dbReference type="GO" id="GO:0005886">
    <property type="term" value="C:plasma membrane"/>
    <property type="evidence" value="ECO:0007669"/>
    <property type="project" value="UniProtKB-SubCell"/>
</dbReference>
<dbReference type="InParanoid" id="A0A2J7QG46"/>
<dbReference type="GO" id="GO:0015276">
    <property type="term" value="F:ligand-gated monoatomic ion channel activity"/>
    <property type="evidence" value="ECO:0007669"/>
    <property type="project" value="InterPro"/>
</dbReference>
<proteinExistence type="predicted"/>
<evidence type="ECO:0000256" key="3">
    <source>
        <dbReference type="ARBA" id="ARBA00022475"/>
    </source>
</evidence>
<evidence type="ECO:0000313" key="15">
    <source>
        <dbReference type="Proteomes" id="UP000235965"/>
    </source>
</evidence>
<accession>A0A2J7QG46</accession>
<evidence type="ECO:0000256" key="5">
    <source>
        <dbReference type="ARBA" id="ARBA00022989"/>
    </source>
</evidence>
<evidence type="ECO:0000313" key="14">
    <source>
        <dbReference type="EMBL" id="PNF27559.1"/>
    </source>
</evidence>
<keyword evidence="2" id="KW-0813">Transport</keyword>
<keyword evidence="7 12" id="KW-0472">Membrane</keyword>
<feature type="domain" description="Ionotropic glutamate receptor L-glutamate and glycine-binding" evidence="13">
    <location>
        <begin position="138"/>
        <end position="251"/>
    </location>
</feature>
<sequence length="475" mass="53723">MHELFSDFWCIELRTLGSKSKEITAEIYQVLRLPITTVIDKKCKGHAIISDTEMDILELASNRNPSSKNRLVILVLNAVNLLLDHSNIFGEADVIVVNADKIYRLTMSAMYRYFKEVTSEIDLLPVKTTSLPDLMGRTLQVGTFVCAPFSFGTAGNVSSAEAEAITDGSLDGIEMLAFLELSKRLNFTWKLHEPSGNWGHFNNGTWSGGLIGGLASGALDVAFCTLWITEEQMTVMDYVVPWNQICNTFLVPRSGVTLTWRSVFLTLDEYERLDTSFVEVVGMLALAYSPSPERILGPSRYVICWWFVFAMLNPWHEKFIERFVILDDTDHSYLLKRGKHAVFGYKLDVGTNYFLETERVEADDWESMRVMKECMSRFFISLGLAKDSPYTAAFNEGLIRLEEAGIMDKWQRDVLLRRGNRNISFMLQEKRSVIDSAGPLKLSMANLQGAFIILILGNTVATFIFISEGAMNKLY</sequence>
<dbReference type="STRING" id="105785.A0A2J7QG46"/>
<comment type="subcellular location">
    <subcellularLocation>
        <location evidence="1">Cell membrane</location>
        <topology evidence="1">Multi-pass membrane protein</topology>
    </subcellularLocation>
</comment>
<comment type="caution">
    <text evidence="14">The sequence shown here is derived from an EMBL/GenBank/DDBJ whole genome shotgun (WGS) entry which is preliminary data.</text>
</comment>
<keyword evidence="6" id="KW-0406">Ion transport</keyword>
<protein>
    <recommendedName>
        <fullName evidence="13">Ionotropic glutamate receptor L-glutamate and glycine-binding domain-containing protein</fullName>
    </recommendedName>
</protein>
<keyword evidence="10" id="KW-1071">Ligand-gated ion channel</keyword>
<reference evidence="14 15" key="1">
    <citation type="submission" date="2017-12" db="EMBL/GenBank/DDBJ databases">
        <title>Hemimetabolous genomes reveal molecular basis of termite eusociality.</title>
        <authorList>
            <person name="Harrison M.C."/>
            <person name="Jongepier E."/>
            <person name="Robertson H.M."/>
            <person name="Arning N."/>
            <person name="Bitard-Feildel T."/>
            <person name="Chao H."/>
            <person name="Childers C.P."/>
            <person name="Dinh H."/>
            <person name="Doddapaneni H."/>
            <person name="Dugan S."/>
            <person name="Gowin J."/>
            <person name="Greiner C."/>
            <person name="Han Y."/>
            <person name="Hu H."/>
            <person name="Hughes D.S.T."/>
            <person name="Huylmans A.-K."/>
            <person name="Kemena C."/>
            <person name="Kremer L.P.M."/>
            <person name="Lee S.L."/>
            <person name="Lopez-Ezquerra A."/>
            <person name="Mallet L."/>
            <person name="Monroy-Kuhn J.M."/>
            <person name="Moser A."/>
            <person name="Murali S.C."/>
            <person name="Muzny D.M."/>
            <person name="Otani S."/>
            <person name="Piulachs M.-D."/>
            <person name="Poelchau M."/>
            <person name="Qu J."/>
            <person name="Schaub F."/>
            <person name="Wada-Katsumata A."/>
            <person name="Worley K.C."/>
            <person name="Xie Q."/>
            <person name="Ylla G."/>
            <person name="Poulsen M."/>
            <person name="Gibbs R.A."/>
            <person name="Schal C."/>
            <person name="Richards S."/>
            <person name="Belles X."/>
            <person name="Korb J."/>
            <person name="Bornberg-Bauer E."/>
        </authorList>
    </citation>
    <scope>NUCLEOTIDE SEQUENCE [LARGE SCALE GENOMIC DNA]</scope>
    <source>
        <tissue evidence="14">Whole body</tissue>
    </source>
</reference>
<evidence type="ECO:0000256" key="9">
    <source>
        <dbReference type="ARBA" id="ARBA00023180"/>
    </source>
</evidence>
<evidence type="ECO:0000256" key="2">
    <source>
        <dbReference type="ARBA" id="ARBA00022448"/>
    </source>
</evidence>
<evidence type="ECO:0000256" key="4">
    <source>
        <dbReference type="ARBA" id="ARBA00022692"/>
    </source>
</evidence>
<evidence type="ECO:0000256" key="8">
    <source>
        <dbReference type="ARBA" id="ARBA00023170"/>
    </source>
</evidence>
<evidence type="ECO:0000256" key="10">
    <source>
        <dbReference type="ARBA" id="ARBA00023286"/>
    </source>
</evidence>
<dbReference type="Pfam" id="PF10613">
    <property type="entry name" value="Lig_chan-Glu_bd"/>
    <property type="match status" value="1"/>
</dbReference>
<keyword evidence="4 12" id="KW-0812">Transmembrane</keyword>
<evidence type="ECO:0000256" key="6">
    <source>
        <dbReference type="ARBA" id="ARBA00023065"/>
    </source>
</evidence>
<evidence type="ECO:0000256" key="12">
    <source>
        <dbReference type="SAM" id="Phobius"/>
    </source>
</evidence>